<feature type="transmembrane region" description="Helical" evidence="8">
    <location>
        <begin position="488"/>
        <end position="508"/>
    </location>
</feature>
<evidence type="ECO:0000256" key="6">
    <source>
        <dbReference type="PIRSR" id="PIRSR604254-1"/>
    </source>
</evidence>
<protein>
    <submittedName>
        <fullName evidence="9">Nucleobase-ascorbate transporter 10-like protein</fullName>
    </submittedName>
</protein>
<gene>
    <name evidence="9" type="ORF">L195_g006283</name>
</gene>
<dbReference type="Pfam" id="PF03006">
    <property type="entry name" value="HlyIII"/>
    <property type="match status" value="2"/>
</dbReference>
<dbReference type="GO" id="GO:0009744">
    <property type="term" value="P:response to sucrose"/>
    <property type="evidence" value="ECO:0007669"/>
    <property type="project" value="UniProtKB-ARBA"/>
</dbReference>
<reference evidence="9 10" key="1">
    <citation type="journal article" date="2014" name="Am. J. Bot.">
        <title>Genome assembly and annotation for red clover (Trifolium pratense; Fabaceae).</title>
        <authorList>
            <person name="Istvanek J."/>
            <person name="Jaros M."/>
            <person name="Krenek A."/>
            <person name="Repkova J."/>
        </authorList>
    </citation>
    <scope>NUCLEOTIDE SEQUENCE [LARGE SCALE GENOMIC DNA]</scope>
    <source>
        <strain evidence="10">cv. Tatra</strain>
        <tissue evidence="9">Young leaves</tissue>
    </source>
</reference>
<name>A0A2K3P354_TRIPR</name>
<feature type="transmembrane region" description="Helical" evidence="8">
    <location>
        <begin position="875"/>
        <end position="893"/>
    </location>
</feature>
<feature type="transmembrane region" description="Helical" evidence="8">
    <location>
        <begin position="248"/>
        <end position="266"/>
    </location>
</feature>
<dbReference type="GO" id="GO:0009725">
    <property type="term" value="P:response to hormone"/>
    <property type="evidence" value="ECO:0007669"/>
    <property type="project" value="UniProtKB-ARBA"/>
</dbReference>
<comment type="similarity">
    <text evidence="2">Belongs to the nucleobase:cation symporter-2 (NCS2) (TC 2.A.40) family.</text>
</comment>
<evidence type="ECO:0000256" key="4">
    <source>
        <dbReference type="ARBA" id="ARBA00022989"/>
    </source>
</evidence>
<evidence type="ECO:0000256" key="8">
    <source>
        <dbReference type="SAM" id="Phobius"/>
    </source>
</evidence>
<dbReference type="InterPro" id="IPR004254">
    <property type="entry name" value="AdipoR/HlyIII-related"/>
</dbReference>
<feature type="transmembrane region" description="Helical" evidence="8">
    <location>
        <begin position="811"/>
        <end position="833"/>
    </location>
</feature>
<keyword evidence="5 8" id="KW-0472">Membrane</keyword>
<evidence type="ECO:0000256" key="7">
    <source>
        <dbReference type="SAM" id="MobiDB-lite"/>
    </source>
</evidence>
<dbReference type="PANTHER" id="PTHR11119">
    <property type="entry name" value="XANTHINE-URACIL / VITAMIN C PERMEASE FAMILY MEMBER"/>
    <property type="match status" value="1"/>
</dbReference>
<keyword evidence="6" id="KW-0479">Metal-binding</keyword>
<dbReference type="STRING" id="57577.A0A2K3P354"/>
<feature type="transmembrane region" description="Helical" evidence="8">
    <location>
        <begin position="746"/>
        <end position="770"/>
    </location>
</feature>
<accession>A0A2K3P354</accession>
<feature type="transmembrane region" description="Helical" evidence="8">
    <location>
        <begin position="186"/>
        <end position="206"/>
    </location>
</feature>
<dbReference type="GO" id="GO:0046872">
    <property type="term" value="F:metal ion binding"/>
    <property type="evidence" value="ECO:0007669"/>
    <property type="project" value="UniProtKB-KW"/>
</dbReference>
<feature type="transmembrane region" description="Helical" evidence="8">
    <location>
        <begin position="845"/>
        <end position="863"/>
    </location>
</feature>
<feature type="binding site" evidence="6">
    <location>
        <position position="766"/>
    </location>
    <ligand>
        <name>Zn(2+)</name>
        <dbReference type="ChEBI" id="CHEBI:29105"/>
    </ligand>
</feature>
<evidence type="ECO:0000256" key="2">
    <source>
        <dbReference type="ARBA" id="ARBA00008821"/>
    </source>
</evidence>
<organism evidence="9 10">
    <name type="scientific">Trifolium pratense</name>
    <name type="common">Red clover</name>
    <dbReference type="NCBI Taxonomy" id="57577"/>
    <lineage>
        <taxon>Eukaryota</taxon>
        <taxon>Viridiplantae</taxon>
        <taxon>Streptophyta</taxon>
        <taxon>Embryophyta</taxon>
        <taxon>Tracheophyta</taxon>
        <taxon>Spermatophyta</taxon>
        <taxon>Magnoliopsida</taxon>
        <taxon>eudicotyledons</taxon>
        <taxon>Gunneridae</taxon>
        <taxon>Pentapetalae</taxon>
        <taxon>rosids</taxon>
        <taxon>fabids</taxon>
        <taxon>Fabales</taxon>
        <taxon>Fabaceae</taxon>
        <taxon>Papilionoideae</taxon>
        <taxon>50 kb inversion clade</taxon>
        <taxon>NPAAA clade</taxon>
        <taxon>Hologalegina</taxon>
        <taxon>IRL clade</taxon>
        <taxon>Trifolieae</taxon>
        <taxon>Trifolium</taxon>
    </lineage>
</organism>
<feature type="region of interest" description="Disordered" evidence="7">
    <location>
        <begin position="1"/>
        <end position="40"/>
    </location>
</feature>
<feature type="binding site" evidence="6">
    <location>
        <position position="915"/>
    </location>
    <ligand>
        <name>Zn(2+)</name>
        <dbReference type="ChEBI" id="CHEBI:29105"/>
    </ligand>
</feature>
<comment type="subcellular location">
    <subcellularLocation>
        <location evidence="1">Membrane</location>
        <topology evidence="1">Multi-pass membrane protein</topology>
    </subcellularLocation>
</comment>
<dbReference type="GO" id="GO:0022857">
    <property type="term" value="F:transmembrane transporter activity"/>
    <property type="evidence" value="ECO:0007669"/>
    <property type="project" value="InterPro"/>
</dbReference>
<dbReference type="AlphaFoldDB" id="A0A2K3P354"/>
<dbReference type="InterPro" id="IPR006043">
    <property type="entry name" value="NCS2"/>
</dbReference>
<feature type="compositionally biased region" description="Gly residues" evidence="7">
    <location>
        <begin position="1"/>
        <end position="21"/>
    </location>
</feature>
<feature type="transmembrane region" description="Helical" evidence="8">
    <location>
        <begin position="782"/>
        <end position="799"/>
    </location>
</feature>
<evidence type="ECO:0000313" key="9">
    <source>
        <dbReference type="EMBL" id="PNY09726.1"/>
    </source>
</evidence>
<feature type="transmembrane region" description="Helical" evidence="8">
    <location>
        <begin position="624"/>
        <end position="645"/>
    </location>
</feature>
<dbReference type="EMBL" id="ASHM01003335">
    <property type="protein sequence ID" value="PNY09726.1"/>
    <property type="molecule type" value="Genomic_DNA"/>
</dbReference>
<keyword evidence="3 8" id="KW-0812">Transmembrane</keyword>
<reference evidence="9 10" key="2">
    <citation type="journal article" date="2017" name="Front. Plant Sci.">
        <title>Gene Classification and Mining of Molecular Markers Useful in Red Clover (Trifolium pratense) Breeding.</title>
        <authorList>
            <person name="Istvanek J."/>
            <person name="Dluhosova J."/>
            <person name="Dluhos P."/>
            <person name="Patkova L."/>
            <person name="Nedelnik J."/>
            <person name="Repkova J."/>
        </authorList>
    </citation>
    <scope>NUCLEOTIDE SEQUENCE [LARGE SCALE GENOMIC DNA]</scope>
    <source>
        <strain evidence="10">cv. Tatra</strain>
        <tissue evidence="9">Young leaves</tissue>
    </source>
</reference>
<feature type="transmembrane region" description="Helical" evidence="8">
    <location>
        <begin position="162"/>
        <end position="180"/>
    </location>
</feature>
<feature type="transmembrane region" description="Helical" evidence="8">
    <location>
        <begin position="124"/>
        <end position="141"/>
    </location>
</feature>
<keyword evidence="6" id="KW-0862">Zinc</keyword>
<proteinExistence type="inferred from homology"/>
<feature type="compositionally biased region" description="Basic and acidic residues" evidence="7">
    <location>
        <begin position="22"/>
        <end position="33"/>
    </location>
</feature>
<feature type="transmembrane region" description="Helical" evidence="8">
    <location>
        <begin position="67"/>
        <end position="86"/>
    </location>
</feature>
<evidence type="ECO:0000313" key="10">
    <source>
        <dbReference type="Proteomes" id="UP000236291"/>
    </source>
</evidence>
<evidence type="ECO:0000256" key="3">
    <source>
        <dbReference type="ARBA" id="ARBA00022692"/>
    </source>
</evidence>
<evidence type="ECO:0000256" key="1">
    <source>
        <dbReference type="ARBA" id="ARBA00004141"/>
    </source>
</evidence>
<feature type="transmembrane region" description="Helical" evidence="8">
    <location>
        <begin position="392"/>
        <end position="414"/>
    </location>
</feature>
<dbReference type="Proteomes" id="UP000236291">
    <property type="component" value="Unassembled WGS sequence"/>
</dbReference>
<feature type="transmembrane region" description="Helical" evidence="8">
    <location>
        <begin position="420"/>
        <end position="440"/>
    </location>
</feature>
<feature type="binding site" evidence="6">
    <location>
        <position position="911"/>
    </location>
    <ligand>
        <name>Zn(2+)</name>
        <dbReference type="ChEBI" id="CHEBI:29105"/>
    </ligand>
</feature>
<sequence length="941" mass="104952">MTQNEGGDGGNGNNAGGGGGDGNKKSQPKDVKQEQQPVAHPAKEQLPGVQYCINSPPPWPEALLLGFQHYILTLGMTVLIPTIVVPQMGGSNVEKAKVIQSTLFVSGISTLLQCLFGTRLPTVVVGSYTYLIPIMSVVQASRYNSYTDPYERFTKTIRGIQGAMIISGCFQMLIGFLGLWRNAVRFLSPLCVVPYVTFTGLGLYHLGFPMLASCVEVGLPALILMVFISQASIYLHRYISTEKPTFDRFAVLFSIAIAWLFAQLLTSSTAYNNKPEVTQNSCRTDRAGLISSAKWVYFPLPFQWGSPTFNYGDTFAMLTASFVSLFESTGTFYATARYGSATPVPPSVISRGTGWLGVASFFNGMFGSVTGSAASVENAGLLALTKVGSRRVIQISAGFMIFFSVFGKFGAFFASIPLPIMAALYCVFFGYVSSAGLGFLQFCNLNSFRTKFVLGLSFFLGVSIPQYFTEYYQVKLDHAGPRWLNDIMTVIFASHTMVAALVAFILDLTLSREDDAARVDSGLKWWEKFSIYGSDVRSKMTRDASEGLNVPHEKTKILNGEEERAHTKEGKGVKKSIKSKYQLVDFNSLPTFLRDNDFILGYYRSEWPLKQTFLSIFAIHNETLNVWTHLIGFFLFLFLTIYTAMRAPIVVDSLQYIPEIIGKADLNKIREELLKCLPSLPDMPDLHKVKNELSTSLHSLNFSPLSGRNVMELLINCFPEHFSSNYLKDDTIEFVSSSTIQPITRWPFYVFLIGAMFCLLASSTCHLLACHSKRLSYIMLRIDYAGIAALIATSFYPPVYYSFMCNPFFCYIYLGFITLMGVATIVFSLLPFFNKSEFRKYRASLFFLMGFSGVAPIIHKLILYGDEPEALQTTGYEILMGVLYGLGALIYVARIPERWMPGKFDIAGHSHQIFHVFVVAGAYTHYRDGLIYLRWRDLKGC</sequence>
<keyword evidence="4 8" id="KW-1133">Transmembrane helix</keyword>
<dbReference type="GO" id="GO:0016020">
    <property type="term" value="C:membrane"/>
    <property type="evidence" value="ECO:0007669"/>
    <property type="project" value="UniProtKB-SubCell"/>
</dbReference>
<comment type="caution">
    <text evidence="9">The sequence shown here is derived from an EMBL/GenBank/DDBJ whole genome shotgun (WGS) entry which is preliminary data.</text>
</comment>
<dbReference type="Pfam" id="PF00860">
    <property type="entry name" value="Xan_ur_permease"/>
    <property type="match status" value="1"/>
</dbReference>
<evidence type="ECO:0000256" key="5">
    <source>
        <dbReference type="ARBA" id="ARBA00023136"/>
    </source>
</evidence>
<feature type="transmembrane region" description="Helical" evidence="8">
    <location>
        <begin position="218"/>
        <end position="236"/>
    </location>
</feature>
<feature type="transmembrane region" description="Helical" evidence="8">
    <location>
        <begin position="452"/>
        <end position="468"/>
    </location>
</feature>
<dbReference type="NCBIfam" id="NF037981">
    <property type="entry name" value="NCS2_1"/>
    <property type="match status" value="1"/>
</dbReference>